<name>A0A286RMA4_9BACT</name>
<feature type="domain" description="Xylose isomerase-like TIM barrel" evidence="2">
    <location>
        <begin position="87"/>
        <end position="318"/>
    </location>
</feature>
<dbReference type="Pfam" id="PF01261">
    <property type="entry name" value="AP_endonuc_2"/>
    <property type="match status" value="1"/>
</dbReference>
<dbReference type="InterPro" id="IPR013022">
    <property type="entry name" value="Xyl_isomerase-like_TIM-brl"/>
</dbReference>
<feature type="chain" id="PRO_5012063795" description="Xylose isomerase-like TIM barrel domain-containing protein" evidence="1">
    <location>
        <begin position="30"/>
        <end position="328"/>
    </location>
</feature>
<reference evidence="3 4" key="1">
    <citation type="journal article" name="Front. Microbiol.">
        <title>Sugar Metabolism of the First Thermophilic Planctomycete Thermogutta terrifontis: Comparative Genomic and Transcriptomic Approaches.</title>
        <authorList>
            <person name="Elcheninov A.G."/>
            <person name="Menzel P."/>
            <person name="Gudbergsdottir S.R."/>
            <person name="Slesarev A.I."/>
            <person name="Kadnikov V.V."/>
            <person name="Krogh A."/>
            <person name="Bonch-Osmolovskaya E.A."/>
            <person name="Peng X."/>
            <person name="Kublanov I.V."/>
        </authorList>
    </citation>
    <scope>NUCLEOTIDE SEQUENCE [LARGE SCALE GENOMIC DNA]</scope>
    <source>
        <strain evidence="3 4">R1</strain>
    </source>
</reference>
<keyword evidence="1" id="KW-0732">Signal</keyword>
<dbReference type="SUPFAM" id="SSF51658">
    <property type="entry name" value="Xylose isomerase-like"/>
    <property type="match status" value="1"/>
</dbReference>
<dbReference type="OrthoDB" id="128241at2"/>
<protein>
    <recommendedName>
        <fullName evidence="2">Xylose isomerase-like TIM barrel domain-containing protein</fullName>
    </recommendedName>
</protein>
<gene>
    <name evidence="3" type="ORF">THTE_4501</name>
</gene>
<accession>A0A286RMA4</accession>
<dbReference type="PANTHER" id="PTHR12110">
    <property type="entry name" value="HYDROXYPYRUVATE ISOMERASE"/>
    <property type="match status" value="1"/>
</dbReference>
<dbReference type="InterPro" id="IPR050312">
    <property type="entry name" value="IolE/XylAMocC-like"/>
</dbReference>
<evidence type="ECO:0000256" key="1">
    <source>
        <dbReference type="SAM" id="SignalP"/>
    </source>
</evidence>
<dbReference type="Proteomes" id="UP000215086">
    <property type="component" value="Chromosome"/>
</dbReference>
<keyword evidence="4" id="KW-1185">Reference proteome</keyword>
<feature type="signal peptide" evidence="1">
    <location>
        <begin position="1"/>
        <end position="29"/>
    </location>
</feature>
<organism evidence="3 4">
    <name type="scientific">Thermogutta terrifontis</name>
    <dbReference type="NCBI Taxonomy" id="1331910"/>
    <lineage>
        <taxon>Bacteria</taxon>
        <taxon>Pseudomonadati</taxon>
        <taxon>Planctomycetota</taxon>
        <taxon>Planctomycetia</taxon>
        <taxon>Pirellulales</taxon>
        <taxon>Thermoguttaceae</taxon>
        <taxon>Thermogutta</taxon>
    </lineage>
</organism>
<dbReference type="InterPro" id="IPR036237">
    <property type="entry name" value="Xyl_isomerase-like_sf"/>
</dbReference>
<evidence type="ECO:0000313" key="4">
    <source>
        <dbReference type="Proteomes" id="UP000215086"/>
    </source>
</evidence>
<dbReference type="InterPro" id="IPR006311">
    <property type="entry name" value="TAT_signal"/>
</dbReference>
<dbReference type="AlphaFoldDB" id="A0A286RMA4"/>
<dbReference type="EMBL" id="CP018477">
    <property type="protein sequence ID" value="ASV77102.1"/>
    <property type="molecule type" value="Genomic_DNA"/>
</dbReference>
<dbReference type="Gene3D" id="3.20.20.150">
    <property type="entry name" value="Divalent-metal-dependent TIM barrel enzymes"/>
    <property type="match status" value="1"/>
</dbReference>
<dbReference type="KEGG" id="ttf:THTE_4501"/>
<sequence>MASSGFSRRTFLRSTGVALTAGTFCRAMAVPSVIVAESSAPQASAPRHPIRLGGPIFGGSSDPEELARQHRAEGYRAAYCPGVKLDDRERLRAIREGFAKNDVVIAEVGVWCNLLDARPDVRAQNLQRVIDGLAIAEEVNARCCVNIAGSFNPDVWFGPHPKNLSEEFFDAVVENARKIIDAVKPKRAKLCYEMMGWALPDSADSYLRMIKAVDRDAFGVHLDPCNLINCPERFYNNTALLNECFDKLGPWIVSCHAKDLKWEVEMNIHFVEVPLGQGALDYRTYLTRLATLPGDVPLMMEHMRSAEEYRNSQKYLRQVAQEVGVSFD</sequence>
<dbReference type="PROSITE" id="PS51318">
    <property type="entry name" value="TAT"/>
    <property type="match status" value="1"/>
</dbReference>
<dbReference type="RefSeq" id="WP_095416699.1">
    <property type="nucleotide sequence ID" value="NZ_CP018477.1"/>
</dbReference>
<evidence type="ECO:0000313" key="3">
    <source>
        <dbReference type="EMBL" id="ASV77102.1"/>
    </source>
</evidence>
<proteinExistence type="predicted"/>
<evidence type="ECO:0000259" key="2">
    <source>
        <dbReference type="Pfam" id="PF01261"/>
    </source>
</evidence>